<evidence type="ECO:0008006" key="3">
    <source>
        <dbReference type="Google" id="ProtNLM"/>
    </source>
</evidence>
<dbReference type="OrthoDB" id="1002396at2759"/>
<name>A0A067KPS2_JATCU</name>
<dbReference type="EMBL" id="KK914537">
    <property type="protein sequence ID" value="KDP34270.1"/>
    <property type="molecule type" value="Genomic_DNA"/>
</dbReference>
<gene>
    <name evidence="1" type="ORF">JCGZ_12839</name>
</gene>
<accession>A0A067KPS2</accession>
<dbReference type="AlphaFoldDB" id="A0A067KPS2"/>
<dbReference type="Proteomes" id="UP000027138">
    <property type="component" value="Unassembled WGS sequence"/>
</dbReference>
<evidence type="ECO:0000313" key="1">
    <source>
        <dbReference type="EMBL" id="KDP34270.1"/>
    </source>
</evidence>
<reference evidence="1 2" key="1">
    <citation type="journal article" date="2014" name="PLoS ONE">
        <title>Global Analysis of Gene Expression Profiles in Physic Nut (Jatropha curcas L.) Seedlings Exposed to Salt Stress.</title>
        <authorList>
            <person name="Zhang L."/>
            <person name="Zhang C."/>
            <person name="Wu P."/>
            <person name="Chen Y."/>
            <person name="Li M."/>
            <person name="Jiang H."/>
            <person name="Wu G."/>
        </authorList>
    </citation>
    <scope>NUCLEOTIDE SEQUENCE [LARGE SCALE GENOMIC DNA]</scope>
    <source>
        <strain evidence="2">cv. GZQX0401</strain>
        <tissue evidence="1">Young leaves</tissue>
    </source>
</reference>
<evidence type="ECO:0000313" key="2">
    <source>
        <dbReference type="Proteomes" id="UP000027138"/>
    </source>
</evidence>
<protein>
    <recommendedName>
        <fullName evidence="3">Aminotransferase-like plant mobile domain-containing protein</fullName>
    </recommendedName>
</protein>
<keyword evidence="2" id="KW-1185">Reference proteome</keyword>
<proteinExistence type="predicted"/>
<sequence>MDTHFVSPYWMSPSSYTYVSIDNYNEVMDPSLDHIMFDYRPQVYVRRHRHFTGETVEDWTAIFQDLNSEEVRWTCPWWFIERVTVSSYMLCAPLCGLNKAVAYYPSRVARQYSRHQVVPNYTRFKGSLISQ</sequence>
<organism evidence="1 2">
    <name type="scientific">Jatropha curcas</name>
    <name type="common">Barbados nut</name>
    <dbReference type="NCBI Taxonomy" id="180498"/>
    <lineage>
        <taxon>Eukaryota</taxon>
        <taxon>Viridiplantae</taxon>
        <taxon>Streptophyta</taxon>
        <taxon>Embryophyta</taxon>
        <taxon>Tracheophyta</taxon>
        <taxon>Spermatophyta</taxon>
        <taxon>Magnoliopsida</taxon>
        <taxon>eudicotyledons</taxon>
        <taxon>Gunneridae</taxon>
        <taxon>Pentapetalae</taxon>
        <taxon>rosids</taxon>
        <taxon>fabids</taxon>
        <taxon>Malpighiales</taxon>
        <taxon>Euphorbiaceae</taxon>
        <taxon>Crotonoideae</taxon>
        <taxon>Jatropheae</taxon>
        <taxon>Jatropha</taxon>
    </lineage>
</organism>